<proteinExistence type="predicted"/>
<protein>
    <submittedName>
        <fullName evidence="1">Uncharacterized protein</fullName>
    </submittedName>
</protein>
<dbReference type="EMBL" id="MN739193">
    <property type="protein sequence ID" value="QHS92862.1"/>
    <property type="molecule type" value="Genomic_DNA"/>
</dbReference>
<sequence>MTVIVHFTSEVNLKAVFPLLDVTRIPLEEPKRKRKKIRIPECKIPGSVLCVLYDGVARGITKGNSFRNSIIIDISTGSRNVSLKLSKSNIQMCGAKSMDLVLESVGILLEHLNVVQDKIDYLRDHRDEAERVLKFFEDTFKGHMVLFDGLLQTEFNIHIPNINMEECSEEYIELMKNWNDPNPYIRAEALKQYPCPEGLDPIIFKIFMDQVPDFAFHDDFMMQARWVLDEATHAIDRDIGILMVNKVMINHNFDLGFSLDRAKLAELINGMNGYVATYDNCIDKHVNIKKVCEEDGVDRSLLKKKNKIRCHSFRVFMGGSVTQSSPSEVTMKDAYYDFRNTIESIRSLIEIDSSEPRYIQYIPIDRIKPNNVGPDEYTRFIDYDMQYENVPENNDQAEVLPEENGSIDYDTSYTDDYSSYAL</sequence>
<reference evidence="1" key="1">
    <citation type="journal article" date="2020" name="Nature">
        <title>Giant virus diversity and host interactions through global metagenomics.</title>
        <authorList>
            <person name="Schulz F."/>
            <person name="Roux S."/>
            <person name="Paez-Espino D."/>
            <person name="Jungbluth S."/>
            <person name="Walsh D.A."/>
            <person name="Denef V.J."/>
            <person name="McMahon K.D."/>
            <person name="Konstantinidis K.T."/>
            <person name="Eloe-Fadrosh E.A."/>
            <person name="Kyrpides N.C."/>
            <person name="Woyke T."/>
        </authorList>
    </citation>
    <scope>NUCLEOTIDE SEQUENCE</scope>
    <source>
        <strain evidence="1">GVMAG-M-3300017651-5</strain>
    </source>
</reference>
<name>A0A6C0BLG2_9ZZZZ</name>
<dbReference type="AlphaFoldDB" id="A0A6C0BLG2"/>
<evidence type="ECO:0000313" key="1">
    <source>
        <dbReference type="EMBL" id="QHS92862.1"/>
    </source>
</evidence>
<organism evidence="1">
    <name type="scientific">viral metagenome</name>
    <dbReference type="NCBI Taxonomy" id="1070528"/>
    <lineage>
        <taxon>unclassified sequences</taxon>
        <taxon>metagenomes</taxon>
        <taxon>organismal metagenomes</taxon>
    </lineage>
</organism>
<accession>A0A6C0BLG2</accession>